<reference evidence="4 5" key="1">
    <citation type="submission" date="2014-06" db="EMBL/GenBank/DDBJ databases">
        <title>Draft genome sequence of Bacillus manliponensis JCM 15802 (MCCC 1A00708).</title>
        <authorList>
            <person name="Lai Q."/>
            <person name="Liu Y."/>
            <person name="Shao Z."/>
        </authorList>
    </citation>
    <scope>NUCLEOTIDE SEQUENCE [LARGE SCALE GENOMIC DNA]</scope>
    <source>
        <strain evidence="4 5">JCM 15802</strain>
    </source>
</reference>
<evidence type="ECO:0000313" key="4">
    <source>
        <dbReference type="EMBL" id="KEK20646.1"/>
    </source>
</evidence>
<dbReference type="Gene3D" id="1.20.120.1030">
    <property type="entry name" value="Motility repressor MogR, DNA-binding domain"/>
    <property type="match status" value="1"/>
</dbReference>
<accession>A0A073K260</accession>
<dbReference type="RefSeq" id="WP_034637157.1">
    <property type="nucleotide sequence ID" value="NZ_CBCSJC010000028.1"/>
</dbReference>
<dbReference type="STRING" id="574376.BAMA_14645"/>
<dbReference type="OrthoDB" id="2364120at2"/>
<proteinExistence type="predicted"/>
<dbReference type="eggNOG" id="ENOG50340G0">
    <property type="taxonomic scope" value="Bacteria"/>
</dbReference>
<evidence type="ECO:0000256" key="2">
    <source>
        <dbReference type="SAM" id="MobiDB-lite"/>
    </source>
</evidence>
<dbReference type="InterPro" id="IPR021009">
    <property type="entry name" value="MogR_DNA-bd"/>
</dbReference>
<feature type="domain" description="Motility repressor MogR DNA-binding" evidence="3">
    <location>
        <begin position="15"/>
        <end position="147"/>
    </location>
</feature>
<sequence length="307" mass="35331">MGNNKALEVLPHLKHMVTEMNEAQHEEEIKKIEKEFLISTYELQELYTKLQDFQKDIRKIGGVIGYEKENITWLKSELELLFLTYQFCQKYGMKVADISSYLSKGKLGFFSKTSSQMQNTYYKLKSGEMLFETTMKQKPGRKRKQAEEMKVASKAKVKKTPKGNKQKNLVAMLSGIVENFRVIDVEHDKKDVQLEQLMEGIYHLSTIAVTRKHDDSDIKQLKREISALRSENERLKQEKAELLLEMKDVTNDIVHFITSSDADQIRTLPSFLDGCKGNLQKLGLYNSGSEANMELVVETRGQVVSMS</sequence>
<name>A0A073K260_9BACI</name>
<dbReference type="InterPro" id="IPR038245">
    <property type="entry name" value="MogR_DNA-bd_sf"/>
</dbReference>
<keyword evidence="5" id="KW-1185">Reference proteome</keyword>
<dbReference type="EMBL" id="JOTN01000003">
    <property type="protein sequence ID" value="KEK20646.1"/>
    <property type="molecule type" value="Genomic_DNA"/>
</dbReference>
<protein>
    <recommendedName>
        <fullName evidence="3">Motility repressor MogR DNA-binding domain-containing protein</fullName>
    </recommendedName>
</protein>
<evidence type="ECO:0000259" key="3">
    <source>
        <dbReference type="Pfam" id="PF12181"/>
    </source>
</evidence>
<keyword evidence="1" id="KW-0175">Coiled coil</keyword>
<dbReference type="Pfam" id="PF12181">
    <property type="entry name" value="MogR_DNAbind"/>
    <property type="match status" value="1"/>
</dbReference>
<feature type="coiled-coil region" evidence="1">
    <location>
        <begin position="211"/>
        <end position="252"/>
    </location>
</feature>
<gene>
    <name evidence="4" type="ORF">BAMA_14645</name>
</gene>
<dbReference type="AlphaFoldDB" id="A0A073K260"/>
<feature type="region of interest" description="Disordered" evidence="2">
    <location>
        <begin position="139"/>
        <end position="158"/>
    </location>
</feature>
<dbReference type="Proteomes" id="UP000027822">
    <property type="component" value="Unassembled WGS sequence"/>
</dbReference>
<organism evidence="4 5">
    <name type="scientific">Bacillus manliponensis</name>
    <dbReference type="NCBI Taxonomy" id="574376"/>
    <lineage>
        <taxon>Bacteria</taxon>
        <taxon>Bacillati</taxon>
        <taxon>Bacillota</taxon>
        <taxon>Bacilli</taxon>
        <taxon>Bacillales</taxon>
        <taxon>Bacillaceae</taxon>
        <taxon>Bacillus</taxon>
        <taxon>Bacillus cereus group</taxon>
    </lineage>
</organism>
<comment type="caution">
    <text evidence="4">The sequence shown here is derived from an EMBL/GenBank/DDBJ whole genome shotgun (WGS) entry which is preliminary data.</text>
</comment>
<evidence type="ECO:0000256" key="1">
    <source>
        <dbReference type="SAM" id="Coils"/>
    </source>
</evidence>
<evidence type="ECO:0000313" key="5">
    <source>
        <dbReference type="Proteomes" id="UP000027822"/>
    </source>
</evidence>